<dbReference type="Proteomes" id="UP000051643">
    <property type="component" value="Unassembled WGS sequence"/>
</dbReference>
<name>A0A0Q9Z5T0_9FLAO</name>
<evidence type="ECO:0008006" key="3">
    <source>
        <dbReference type="Google" id="ProtNLM"/>
    </source>
</evidence>
<comment type="caution">
    <text evidence="1">The sequence shown here is derived from an EMBL/GenBank/DDBJ whole genome shotgun (WGS) entry which is preliminary data.</text>
</comment>
<evidence type="ECO:0000313" key="1">
    <source>
        <dbReference type="EMBL" id="KRG28287.1"/>
    </source>
</evidence>
<reference evidence="1" key="1">
    <citation type="submission" date="2015-10" db="EMBL/GenBank/DDBJ databases">
        <title>Draft genome sequence of Salegentibacter mishustinae KCTC 12263.</title>
        <authorList>
            <person name="Lin W."/>
            <person name="Zheng Q."/>
        </authorList>
    </citation>
    <scope>NUCLEOTIDE SEQUENCE [LARGE SCALE GENOMIC DNA]</scope>
    <source>
        <strain evidence="1">KCTC 12263</strain>
    </source>
</reference>
<dbReference type="EMBL" id="LKTP01000023">
    <property type="protein sequence ID" value="KRG28287.1"/>
    <property type="molecule type" value="Genomic_DNA"/>
</dbReference>
<dbReference type="AlphaFoldDB" id="A0A0Q9Z5T0"/>
<proteinExistence type="predicted"/>
<accession>A0A0Q9Z5T0</accession>
<sequence length="136" mass="15863">MKTLHLYFISLLIGLFTSNYLIGQENIDQDLVKQLYEVLQNKNATSNEIKAITNNIDWDEIESVKRTNYNITLNGIIENKWQNILFKNLNFDLSDKNKVLVTGIVKGRKASECEYIYTRFKHSWSLKNGKIIGFLE</sequence>
<organism evidence="1 2">
    <name type="scientific">Salegentibacter mishustinae</name>
    <dbReference type="NCBI Taxonomy" id="270918"/>
    <lineage>
        <taxon>Bacteria</taxon>
        <taxon>Pseudomonadati</taxon>
        <taxon>Bacteroidota</taxon>
        <taxon>Flavobacteriia</taxon>
        <taxon>Flavobacteriales</taxon>
        <taxon>Flavobacteriaceae</taxon>
        <taxon>Salegentibacter</taxon>
    </lineage>
</organism>
<dbReference type="OrthoDB" id="1445145at2"/>
<gene>
    <name evidence="1" type="ORF">APR42_05730</name>
</gene>
<dbReference type="RefSeq" id="WP_057481959.1">
    <property type="nucleotide sequence ID" value="NZ_BMWR01000001.1"/>
</dbReference>
<evidence type="ECO:0000313" key="2">
    <source>
        <dbReference type="Proteomes" id="UP000051643"/>
    </source>
</evidence>
<dbReference type="STRING" id="270918.APR42_05730"/>
<protein>
    <recommendedName>
        <fullName evidence="3">Nuclear transport factor 2 family protein</fullName>
    </recommendedName>
</protein>
<keyword evidence="2" id="KW-1185">Reference proteome</keyword>